<dbReference type="Proteomes" id="UP000076842">
    <property type="component" value="Unassembled WGS sequence"/>
</dbReference>
<organism evidence="2 3">
    <name type="scientific">Calocera cornea HHB12733</name>
    <dbReference type="NCBI Taxonomy" id="1353952"/>
    <lineage>
        <taxon>Eukaryota</taxon>
        <taxon>Fungi</taxon>
        <taxon>Dikarya</taxon>
        <taxon>Basidiomycota</taxon>
        <taxon>Agaricomycotina</taxon>
        <taxon>Dacrymycetes</taxon>
        <taxon>Dacrymycetales</taxon>
        <taxon>Dacrymycetaceae</taxon>
        <taxon>Calocera</taxon>
    </lineage>
</organism>
<accession>A0A165K258</accession>
<dbReference type="EMBL" id="KV423916">
    <property type="protein sequence ID" value="KZT62572.1"/>
    <property type="molecule type" value="Genomic_DNA"/>
</dbReference>
<evidence type="ECO:0000256" key="1">
    <source>
        <dbReference type="SAM" id="MobiDB-lite"/>
    </source>
</evidence>
<reference evidence="2 3" key="1">
    <citation type="journal article" date="2016" name="Mol. Biol. Evol.">
        <title>Comparative Genomics of Early-Diverging Mushroom-Forming Fungi Provides Insights into the Origins of Lignocellulose Decay Capabilities.</title>
        <authorList>
            <person name="Nagy L.G."/>
            <person name="Riley R."/>
            <person name="Tritt A."/>
            <person name="Adam C."/>
            <person name="Daum C."/>
            <person name="Floudas D."/>
            <person name="Sun H."/>
            <person name="Yadav J.S."/>
            <person name="Pangilinan J."/>
            <person name="Larsson K.H."/>
            <person name="Matsuura K."/>
            <person name="Barry K."/>
            <person name="Labutti K."/>
            <person name="Kuo R."/>
            <person name="Ohm R.A."/>
            <person name="Bhattacharya S.S."/>
            <person name="Shirouzu T."/>
            <person name="Yoshinaga Y."/>
            <person name="Martin F.M."/>
            <person name="Grigoriev I.V."/>
            <person name="Hibbett D.S."/>
        </authorList>
    </citation>
    <scope>NUCLEOTIDE SEQUENCE [LARGE SCALE GENOMIC DNA]</scope>
    <source>
        <strain evidence="2 3">HHB12733</strain>
    </source>
</reference>
<feature type="region of interest" description="Disordered" evidence="1">
    <location>
        <begin position="28"/>
        <end position="48"/>
    </location>
</feature>
<evidence type="ECO:0000313" key="2">
    <source>
        <dbReference type="EMBL" id="KZT62572.1"/>
    </source>
</evidence>
<sequence length="178" mass="19934">MRSCRFQQDQTCAISSYDSRGANLVHQDVDERSEAEGSPGSLEGRRASDCTRHMRAMYSPDASQHTAPTQRSRGFAFLQPKNRASETHRVGREFCKGASTTTHQHTIPCVPIGDAVRAPTMHTAYSKLFRTRLGSRSNHRSLSAPVSRYNLRIPVLRSSLGRQPVGARLCELSHFFFK</sequence>
<protein>
    <submittedName>
        <fullName evidence="2">Uncharacterized protein</fullName>
    </submittedName>
</protein>
<gene>
    <name evidence="2" type="ORF">CALCODRAFT_207277</name>
</gene>
<keyword evidence="3" id="KW-1185">Reference proteome</keyword>
<dbReference type="AlphaFoldDB" id="A0A165K258"/>
<proteinExistence type="predicted"/>
<evidence type="ECO:0000313" key="3">
    <source>
        <dbReference type="Proteomes" id="UP000076842"/>
    </source>
</evidence>
<name>A0A165K258_9BASI</name>
<dbReference type="InParanoid" id="A0A165K258"/>